<dbReference type="NCBIfam" id="TIGR00125">
    <property type="entry name" value="cyt_tran_rel"/>
    <property type="match status" value="1"/>
</dbReference>
<dbReference type="InterPro" id="IPR050385">
    <property type="entry name" value="Archaeal_FAD_synthase"/>
</dbReference>
<dbReference type="Pfam" id="PF01467">
    <property type="entry name" value="CTP_transf_like"/>
    <property type="match status" value="1"/>
</dbReference>
<dbReference type="InterPro" id="IPR004821">
    <property type="entry name" value="Cyt_trans-like"/>
</dbReference>
<dbReference type="Gene3D" id="1.20.1270.90">
    <property type="entry name" value="AF1782-like"/>
    <property type="match status" value="1"/>
</dbReference>
<dbReference type="eggNOG" id="arCOG01222">
    <property type="taxonomic scope" value="Archaea"/>
</dbReference>
<dbReference type="GO" id="GO:0016779">
    <property type="term" value="F:nucleotidyltransferase activity"/>
    <property type="evidence" value="ECO:0007669"/>
    <property type="project" value="UniProtKB-KW"/>
</dbReference>
<feature type="domain" description="DUF357" evidence="5">
    <location>
        <begin position="16"/>
        <end position="87"/>
    </location>
</feature>
<dbReference type="Pfam" id="PF04010">
    <property type="entry name" value="DUF357"/>
    <property type="match status" value="1"/>
</dbReference>
<dbReference type="Proteomes" id="UP000010469">
    <property type="component" value="Chromosome"/>
</dbReference>
<dbReference type="SUPFAM" id="SSF52374">
    <property type="entry name" value="Nucleotidylyl transferase"/>
    <property type="match status" value="1"/>
</dbReference>
<evidence type="ECO:0000313" key="7">
    <source>
        <dbReference type="Proteomes" id="UP000010469"/>
    </source>
</evidence>
<reference evidence="7" key="1">
    <citation type="submission" date="2012-03" db="EMBL/GenBank/DDBJ databases">
        <title>Complete genome of Caldisphaera lagunensis DSM 15908.</title>
        <authorList>
            <person name="Lucas S."/>
            <person name="Copeland A."/>
            <person name="Lapidus A."/>
            <person name="Glavina del Rio T."/>
            <person name="Dalin E."/>
            <person name="Tice H."/>
            <person name="Bruce D."/>
            <person name="Goodwin L."/>
            <person name="Pitluck S."/>
            <person name="Peters L."/>
            <person name="Mikhailova N."/>
            <person name="Teshima H."/>
            <person name="Kyrpides N."/>
            <person name="Mavromatis K."/>
            <person name="Ivanova N."/>
            <person name="Brettin T."/>
            <person name="Detter J.C."/>
            <person name="Han C."/>
            <person name="Larimer F."/>
            <person name="Land M."/>
            <person name="Hauser L."/>
            <person name="Markowitz V."/>
            <person name="Cheng J.-F."/>
            <person name="Hugenholtz P."/>
            <person name="Woyke T."/>
            <person name="Wu D."/>
            <person name="Spring S."/>
            <person name="Schroeder M."/>
            <person name="Brambilla E."/>
            <person name="Klenk H.-P."/>
            <person name="Eisen J.A."/>
        </authorList>
    </citation>
    <scope>NUCLEOTIDE SEQUENCE [LARGE SCALE GENOMIC DNA]</scope>
    <source>
        <strain evidence="7">DSM 15908 / JCM 11604 / IC-154</strain>
    </source>
</reference>
<dbReference type="KEGG" id="clg:Calag_0535"/>
<evidence type="ECO:0000313" key="6">
    <source>
        <dbReference type="EMBL" id="AFZ70296.1"/>
    </source>
</evidence>
<gene>
    <name evidence="6" type="ordered locus">Calag_0535</name>
</gene>
<dbReference type="InParanoid" id="L0A8W5"/>
<evidence type="ECO:0000259" key="5">
    <source>
        <dbReference type="Pfam" id="PF04010"/>
    </source>
</evidence>
<dbReference type="EMBL" id="CP003378">
    <property type="protein sequence ID" value="AFZ70296.1"/>
    <property type="molecule type" value="Genomic_DNA"/>
</dbReference>
<sequence>MNKGEIMENLRSRIEKYINNVEEALKDLDSKKNLLNEKGINIENLMVNMKAYLEDAKYFLKADKLEDALVSISYSEGLIDSLKFMNLIEVKWPENPIKETRVFVAGTFDILHPGHVHLLKFASQFGKVFVVIARDINAYKNKGRPTILDENTRLEMVSSIKYVYKAMLGDENDIIKPIEIIRPDIIVLGPDQSISEEKLVSIIEARMNYKPTIIRFKEKERFSGDLRGSSDILIKGCEYLEKYGNVYKNNKNK</sequence>
<dbReference type="FunCoup" id="L0A8W5">
    <property type="interactions" value="7"/>
</dbReference>
<dbReference type="InterPro" id="IPR036809">
    <property type="entry name" value="AF1782-like_sf"/>
</dbReference>
<evidence type="ECO:0000259" key="4">
    <source>
        <dbReference type="Pfam" id="PF01467"/>
    </source>
</evidence>
<feature type="domain" description="Cytidyltransferase-like" evidence="4">
    <location>
        <begin position="104"/>
        <end position="203"/>
    </location>
</feature>
<dbReference type="AlphaFoldDB" id="L0A8W5"/>
<feature type="coiled-coil region" evidence="3">
    <location>
        <begin position="7"/>
        <end position="38"/>
    </location>
</feature>
<proteinExistence type="predicted"/>
<dbReference type="eggNOG" id="arCOG01224">
    <property type="taxonomic scope" value="Archaea"/>
</dbReference>
<keyword evidence="1 6" id="KW-0808">Transferase</keyword>
<keyword evidence="2" id="KW-0548">Nucleotidyltransferase</keyword>
<dbReference type="InterPro" id="IPR014729">
    <property type="entry name" value="Rossmann-like_a/b/a_fold"/>
</dbReference>
<evidence type="ECO:0000256" key="1">
    <source>
        <dbReference type="ARBA" id="ARBA00022679"/>
    </source>
</evidence>
<keyword evidence="3" id="KW-0175">Coiled coil</keyword>
<organism evidence="6 7">
    <name type="scientific">Caldisphaera lagunensis (strain DSM 15908 / JCM 11604 / ANMR 0165 / IC-154)</name>
    <dbReference type="NCBI Taxonomy" id="1056495"/>
    <lineage>
        <taxon>Archaea</taxon>
        <taxon>Thermoproteota</taxon>
        <taxon>Thermoprotei</taxon>
        <taxon>Acidilobales</taxon>
        <taxon>Caldisphaeraceae</taxon>
        <taxon>Caldisphaera</taxon>
    </lineage>
</organism>
<dbReference type="PANTHER" id="PTHR43793:SF1">
    <property type="entry name" value="FAD SYNTHASE"/>
    <property type="match status" value="1"/>
</dbReference>
<dbReference type="STRING" id="1056495.Calag_0535"/>
<name>L0A8W5_CALLD</name>
<dbReference type="SUPFAM" id="SSF158372">
    <property type="entry name" value="AF1782-like"/>
    <property type="match status" value="1"/>
</dbReference>
<dbReference type="Gene3D" id="3.40.50.620">
    <property type="entry name" value="HUPs"/>
    <property type="match status" value="1"/>
</dbReference>
<protein>
    <submittedName>
        <fullName evidence="6">Cytidyltransferase-related enzyme</fullName>
    </submittedName>
</protein>
<accession>L0A8W5</accession>
<dbReference type="HOGENOM" id="CLU_1212640_0_0_2"/>
<evidence type="ECO:0000256" key="2">
    <source>
        <dbReference type="ARBA" id="ARBA00022695"/>
    </source>
</evidence>
<keyword evidence="7" id="KW-1185">Reference proteome</keyword>
<dbReference type="PANTHER" id="PTHR43793">
    <property type="entry name" value="FAD SYNTHASE"/>
    <property type="match status" value="1"/>
</dbReference>
<dbReference type="InterPro" id="IPR023140">
    <property type="entry name" value="DUF357"/>
</dbReference>
<evidence type="ECO:0000256" key="3">
    <source>
        <dbReference type="SAM" id="Coils"/>
    </source>
</evidence>